<dbReference type="GO" id="GO:0035870">
    <property type="term" value="F:dITP diphosphatase activity"/>
    <property type="evidence" value="ECO:0007669"/>
    <property type="project" value="UniProtKB-ARBA"/>
</dbReference>
<dbReference type="GO" id="GO:0036222">
    <property type="term" value="F:XTP diphosphatase activity"/>
    <property type="evidence" value="ECO:0007669"/>
    <property type="project" value="UniProtKB-ARBA"/>
</dbReference>
<dbReference type="Pfam" id="PF01725">
    <property type="entry name" value="Ham1p_like"/>
    <property type="match status" value="1"/>
</dbReference>
<comment type="catalytic activity">
    <reaction evidence="10">
        <text>XTP + H2O = XMP + diphosphate + H(+)</text>
        <dbReference type="Rhea" id="RHEA:28610"/>
        <dbReference type="ChEBI" id="CHEBI:15377"/>
        <dbReference type="ChEBI" id="CHEBI:15378"/>
        <dbReference type="ChEBI" id="CHEBI:33019"/>
        <dbReference type="ChEBI" id="CHEBI:57464"/>
        <dbReference type="ChEBI" id="CHEBI:61314"/>
        <dbReference type="EC" id="3.6.1.66"/>
    </reaction>
</comment>
<dbReference type="GO" id="GO:0036220">
    <property type="term" value="F:ITP diphosphatase activity"/>
    <property type="evidence" value="ECO:0007669"/>
    <property type="project" value="UniProtKB-EC"/>
</dbReference>
<comment type="catalytic activity">
    <reaction evidence="9">
        <text>dITP + H2O = dIMP + diphosphate + H(+)</text>
        <dbReference type="Rhea" id="RHEA:28342"/>
        <dbReference type="ChEBI" id="CHEBI:15377"/>
        <dbReference type="ChEBI" id="CHEBI:15378"/>
        <dbReference type="ChEBI" id="CHEBI:33019"/>
        <dbReference type="ChEBI" id="CHEBI:61194"/>
        <dbReference type="ChEBI" id="CHEBI:61382"/>
        <dbReference type="EC" id="3.6.1.66"/>
    </reaction>
</comment>
<dbReference type="GO" id="GO:0009146">
    <property type="term" value="P:purine nucleoside triphosphate catabolic process"/>
    <property type="evidence" value="ECO:0007669"/>
    <property type="project" value="UniProtKB-ARBA"/>
</dbReference>
<dbReference type="GO" id="GO:0005829">
    <property type="term" value="C:cytosol"/>
    <property type="evidence" value="ECO:0007669"/>
    <property type="project" value="TreeGrafter"/>
</dbReference>
<keyword evidence="6" id="KW-0378">Hydrolase</keyword>
<dbReference type="InterPro" id="IPR020922">
    <property type="entry name" value="dITP/XTP_pyrophosphatase"/>
</dbReference>
<dbReference type="InterPro" id="IPR002637">
    <property type="entry name" value="RdgB/HAM1"/>
</dbReference>
<evidence type="ECO:0000256" key="1">
    <source>
        <dbReference type="ARBA" id="ARBA00001946"/>
    </source>
</evidence>
<dbReference type="CDD" id="cd00515">
    <property type="entry name" value="HAM1"/>
    <property type="match status" value="1"/>
</dbReference>
<protein>
    <recommendedName>
        <fullName evidence="12">dITP/XTP pyrophosphatase</fullName>
        <ecNumber evidence="11">3.6.1.66</ecNumber>
    </recommendedName>
    <alternativeName>
        <fullName evidence="13">Non-canonical purine NTP pyrophosphatase</fullName>
    </alternativeName>
    <alternativeName>
        <fullName evidence="14">Non-standard purine NTP pyrophosphatase</fullName>
    </alternativeName>
    <alternativeName>
        <fullName evidence="16">Nucleoside-triphosphate diphosphatase</fullName>
    </alternativeName>
    <alternativeName>
        <fullName evidence="15">Nucleoside-triphosphate pyrophosphatase</fullName>
    </alternativeName>
</protein>
<dbReference type="SUPFAM" id="SSF52972">
    <property type="entry name" value="ITPase-like"/>
    <property type="match status" value="1"/>
</dbReference>
<evidence type="ECO:0000256" key="9">
    <source>
        <dbReference type="ARBA" id="ARBA00051875"/>
    </source>
</evidence>
<gene>
    <name evidence="17" type="ORF">UFOPK2370_00240</name>
</gene>
<evidence type="ECO:0000256" key="7">
    <source>
        <dbReference type="ARBA" id="ARBA00022842"/>
    </source>
</evidence>
<dbReference type="PANTHER" id="PTHR11067">
    <property type="entry name" value="INOSINE TRIPHOSPHATE PYROPHOSPHATASE/HAM1 PROTEIN"/>
    <property type="match status" value="1"/>
</dbReference>
<evidence type="ECO:0000256" key="11">
    <source>
        <dbReference type="ARBA" id="ARBA00066468"/>
    </source>
</evidence>
<evidence type="ECO:0000256" key="5">
    <source>
        <dbReference type="ARBA" id="ARBA00022741"/>
    </source>
</evidence>
<evidence type="ECO:0000256" key="2">
    <source>
        <dbReference type="ARBA" id="ARBA00008023"/>
    </source>
</evidence>
<name>A0A6J6N313_9ZZZZ</name>
<dbReference type="FunFam" id="3.90.950.10:FF:000001">
    <property type="entry name" value="dITP/XTP pyrophosphatase"/>
    <property type="match status" value="1"/>
</dbReference>
<comment type="subunit">
    <text evidence="3">Homodimer.</text>
</comment>
<dbReference type="GO" id="GO:0009117">
    <property type="term" value="P:nucleotide metabolic process"/>
    <property type="evidence" value="ECO:0007669"/>
    <property type="project" value="UniProtKB-KW"/>
</dbReference>
<evidence type="ECO:0000256" key="6">
    <source>
        <dbReference type="ARBA" id="ARBA00022801"/>
    </source>
</evidence>
<dbReference type="EMBL" id="CAEZXK010000004">
    <property type="protein sequence ID" value="CAB4680506.1"/>
    <property type="molecule type" value="Genomic_DNA"/>
</dbReference>
<dbReference type="AlphaFoldDB" id="A0A6J6N313"/>
<keyword evidence="4" id="KW-0479">Metal-binding</keyword>
<dbReference type="EC" id="3.6.1.66" evidence="11"/>
<keyword evidence="8" id="KW-0546">Nucleotide metabolism</keyword>
<keyword evidence="5" id="KW-0547">Nucleotide-binding</keyword>
<evidence type="ECO:0000256" key="4">
    <source>
        <dbReference type="ARBA" id="ARBA00022723"/>
    </source>
</evidence>
<evidence type="ECO:0000256" key="10">
    <source>
        <dbReference type="ARBA" id="ARBA00052017"/>
    </source>
</evidence>
<sequence length="193" mass="20492">MKLVLASHNKGKLQELAEILEPAVADLELVSYDGPEPVEDGTSFLENALIKARAAFAHTGLPSIADDSGIAVEILGGSPGIFTAIWAGGRDNAANRQLLLAQLRDIGDENRTAAFICTIAMVSEAGEQSFTGVWSGRVAREERGSFGHGYDPIFIPDGFEITAAEMPPEVKNSMSHRAMALQQLIATLATGLD</sequence>
<organism evidence="17">
    <name type="scientific">freshwater metagenome</name>
    <dbReference type="NCBI Taxonomy" id="449393"/>
    <lineage>
        <taxon>unclassified sequences</taxon>
        <taxon>metagenomes</taxon>
        <taxon>ecological metagenomes</taxon>
    </lineage>
</organism>
<dbReference type="GO" id="GO:0017111">
    <property type="term" value="F:ribonucleoside triphosphate phosphatase activity"/>
    <property type="evidence" value="ECO:0007669"/>
    <property type="project" value="InterPro"/>
</dbReference>
<dbReference type="PANTHER" id="PTHR11067:SF9">
    <property type="entry name" value="INOSINE TRIPHOSPHATE PYROPHOSPHATASE"/>
    <property type="match status" value="1"/>
</dbReference>
<evidence type="ECO:0000256" key="12">
    <source>
        <dbReference type="ARBA" id="ARBA00071289"/>
    </source>
</evidence>
<reference evidence="17" key="1">
    <citation type="submission" date="2020-05" db="EMBL/GenBank/DDBJ databases">
        <authorList>
            <person name="Chiriac C."/>
            <person name="Salcher M."/>
            <person name="Ghai R."/>
            <person name="Kavagutti S V."/>
        </authorList>
    </citation>
    <scope>NUCLEOTIDE SEQUENCE</scope>
</reference>
<evidence type="ECO:0000256" key="8">
    <source>
        <dbReference type="ARBA" id="ARBA00023080"/>
    </source>
</evidence>
<evidence type="ECO:0000256" key="3">
    <source>
        <dbReference type="ARBA" id="ARBA00011738"/>
    </source>
</evidence>
<comment type="similarity">
    <text evidence="2">Belongs to the HAM1 NTPase family.</text>
</comment>
<keyword evidence="7" id="KW-0460">Magnesium</keyword>
<dbReference type="Gene3D" id="3.90.950.10">
    <property type="match status" value="1"/>
</dbReference>
<proteinExistence type="inferred from homology"/>
<evidence type="ECO:0000256" key="16">
    <source>
        <dbReference type="ARBA" id="ARBA00083635"/>
    </source>
</evidence>
<evidence type="ECO:0000256" key="14">
    <source>
        <dbReference type="ARBA" id="ARBA00078805"/>
    </source>
</evidence>
<dbReference type="NCBIfam" id="TIGR00042">
    <property type="entry name" value="RdgB/HAM1 family non-canonical purine NTP pyrophosphatase"/>
    <property type="match status" value="1"/>
</dbReference>
<dbReference type="HAMAP" id="MF_01405">
    <property type="entry name" value="Non_canon_purine_NTPase"/>
    <property type="match status" value="1"/>
</dbReference>
<evidence type="ECO:0000256" key="15">
    <source>
        <dbReference type="ARBA" id="ARBA00083186"/>
    </source>
</evidence>
<dbReference type="GO" id="GO:0000166">
    <property type="term" value="F:nucleotide binding"/>
    <property type="evidence" value="ECO:0007669"/>
    <property type="project" value="UniProtKB-KW"/>
</dbReference>
<dbReference type="InterPro" id="IPR029001">
    <property type="entry name" value="ITPase-like_fam"/>
</dbReference>
<dbReference type="GO" id="GO:0046872">
    <property type="term" value="F:metal ion binding"/>
    <property type="evidence" value="ECO:0007669"/>
    <property type="project" value="UniProtKB-KW"/>
</dbReference>
<evidence type="ECO:0000313" key="17">
    <source>
        <dbReference type="EMBL" id="CAB4680506.1"/>
    </source>
</evidence>
<evidence type="ECO:0000256" key="13">
    <source>
        <dbReference type="ARBA" id="ARBA00075987"/>
    </source>
</evidence>
<comment type="cofactor">
    <cofactor evidence="1">
        <name>Mg(2+)</name>
        <dbReference type="ChEBI" id="CHEBI:18420"/>
    </cofactor>
</comment>
<accession>A0A6J6N313</accession>